<keyword evidence="3 7" id="KW-0694">RNA-binding</keyword>
<evidence type="ECO:0000313" key="9">
    <source>
        <dbReference type="Proteomes" id="UP000236173"/>
    </source>
</evidence>
<dbReference type="Proteomes" id="UP000236173">
    <property type="component" value="Unassembled WGS sequence"/>
</dbReference>
<evidence type="ECO:0000313" key="8">
    <source>
        <dbReference type="EMBL" id="GBC99247.1"/>
    </source>
</evidence>
<dbReference type="AlphaFoldDB" id="A0A2H5XDN0"/>
<dbReference type="PANTHER" id="PTHR11229">
    <property type="entry name" value="50S RIBOSOMAL PROTEIN L3"/>
    <property type="match status" value="1"/>
</dbReference>
<dbReference type="InterPro" id="IPR009000">
    <property type="entry name" value="Transl_B-barrel_sf"/>
</dbReference>
<evidence type="ECO:0000256" key="2">
    <source>
        <dbReference type="ARBA" id="ARBA00022730"/>
    </source>
</evidence>
<dbReference type="PANTHER" id="PTHR11229:SF16">
    <property type="entry name" value="LARGE RIBOSOMAL SUBUNIT PROTEIN UL3C"/>
    <property type="match status" value="1"/>
</dbReference>
<gene>
    <name evidence="7 8" type="primary">rplC</name>
    <name evidence="8" type="ORF">HRbin17_01769</name>
</gene>
<comment type="similarity">
    <text evidence="1 7">Belongs to the universal ribosomal protein uL3 family.</text>
</comment>
<keyword evidence="4 7" id="KW-0689">Ribosomal protein</keyword>
<dbReference type="GO" id="GO:0022625">
    <property type="term" value="C:cytosolic large ribosomal subunit"/>
    <property type="evidence" value="ECO:0007669"/>
    <property type="project" value="TreeGrafter"/>
</dbReference>
<keyword evidence="5 7" id="KW-0687">Ribonucleoprotein</keyword>
<dbReference type="Gene3D" id="3.30.160.810">
    <property type="match status" value="1"/>
</dbReference>
<comment type="caution">
    <text evidence="8">The sequence shown here is derived from an EMBL/GenBank/DDBJ whole genome shotgun (WGS) entry which is preliminary data.</text>
</comment>
<dbReference type="FunFam" id="3.30.160.810:FF:000001">
    <property type="entry name" value="50S ribosomal protein L3"/>
    <property type="match status" value="1"/>
</dbReference>
<dbReference type="EMBL" id="BEHT01000023">
    <property type="protein sequence ID" value="GBC99247.1"/>
    <property type="molecule type" value="Genomic_DNA"/>
</dbReference>
<dbReference type="Gene3D" id="2.40.30.10">
    <property type="entry name" value="Translation factors"/>
    <property type="match status" value="1"/>
</dbReference>
<comment type="function">
    <text evidence="7">One of the primary rRNA binding proteins, it binds directly near the 3'-end of the 23S rRNA, where it nucleates assembly of the 50S subunit.</text>
</comment>
<evidence type="ECO:0000256" key="4">
    <source>
        <dbReference type="ARBA" id="ARBA00022980"/>
    </source>
</evidence>
<name>A0A2H5XDN0_9BACT</name>
<evidence type="ECO:0000256" key="6">
    <source>
        <dbReference type="ARBA" id="ARBA00035243"/>
    </source>
</evidence>
<dbReference type="FunFam" id="2.40.30.10:FF:000004">
    <property type="entry name" value="50S ribosomal protein L3"/>
    <property type="match status" value="1"/>
</dbReference>
<evidence type="ECO:0000256" key="5">
    <source>
        <dbReference type="ARBA" id="ARBA00023274"/>
    </source>
</evidence>
<dbReference type="GO" id="GO:0003735">
    <property type="term" value="F:structural constituent of ribosome"/>
    <property type="evidence" value="ECO:0007669"/>
    <property type="project" value="UniProtKB-UniRule"/>
</dbReference>
<dbReference type="SUPFAM" id="SSF50447">
    <property type="entry name" value="Translation proteins"/>
    <property type="match status" value="1"/>
</dbReference>
<comment type="subunit">
    <text evidence="7">Part of the 50S ribosomal subunit. Forms a cluster with proteins L14 and L19.</text>
</comment>
<sequence>MSTATSTAVTGLLGRKVGMTTVFDDEGRAIPATVVRAGPCYIVQRRTPDKDGYAAVQLGFEEIPERKVNKPMMGHFKKAGVKPCRFLEEFRITAEAEVKVGDVVTVAIFQKGDKVKVTGVSKGRGFAGVMKRWGFGGYPDSHGAHFHRKPASHGPQGPQRVIPGARLPGHYGNETVTVRGVTVVDVIPEHNLLVLKGSIPGPNGGLVRIERLER</sequence>
<evidence type="ECO:0000256" key="1">
    <source>
        <dbReference type="ARBA" id="ARBA00006540"/>
    </source>
</evidence>
<keyword evidence="2 7" id="KW-0699">rRNA-binding</keyword>
<organism evidence="8 9">
    <name type="scientific">Candidatus Fervidibacter japonicus</name>
    <dbReference type="NCBI Taxonomy" id="2035412"/>
    <lineage>
        <taxon>Bacteria</taxon>
        <taxon>Candidatus Fervidibacterota</taxon>
        <taxon>Candidatus Fervidibacter</taxon>
    </lineage>
</organism>
<protein>
    <recommendedName>
        <fullName evidence="6 7">Large ribosomal subunit protein uL3</fullName>
    </recommendedName>
</protein>
<proteinExistence type="inferred from homology"/>
<accession>A0A2H5XDN0</accession>
<dbReference type="GO" id="GO:0006412">
    <property type="term" value="P:translation"/>
    <property type="evidence" value="ECO:0007669"/>
    <property type="project" value="UniProtKB-UniRule"/>
</dbReference>
<dbReference type="HAMAP" id="MF_01325_B">
    <property type="entry name" value="Ribosomal_uL3_B"/>
    <property type="match status" value="1"/>
</dbReference>
<reference evidence="9" key="1">
    <citation type="submission" date="2017-09" db="EMBL/GenBank/DDBJ databases">
        <title>Metaegenomics of thermophilic ammonia-oxidizing enrichment culture.</title>
        <authorList>
            <person name="Kato S."/>
            <person name="Suzuki K."/>
        </authorList>
    </citation>
    <scope>NUCLEOTIDE SEQUENCE [LARGE SCALE GENOMIC DNA]</scope>
</reference>
<dbReference type="Pfam" id="PF00297">
    <property type="entry name" value="Ribosomal_L3"/>
    <property type="match status" value="1"/>
</dbReference>
<evidence type="ECO:0000256" key="7">
    <source>
        <dbReference type="HAMAP-Rule" id="MF_01325"/>
    </source>
</evidence>
<dbReference type="NCBIfam" id="TIGR03625">
    <property type="entry name" value="L3_bact"/>
    <property type="match status" value="1"/>
</dbReference>
<dbReference type="InterPro" id="IPR000597">
    <property type="entry name" value="Ribosomal_uL3"/>
</dbReference>
<evidence type="ECO:0000256" key="3">
    <source>
        <dbReference type="ARBA" id="ARBA00022884"/>
    </source>
</evidence>
<dbReference type="InterPro" id="IPR019927">
    <property type="entry name" value="Ribosomal_uL3_bac/org-type"/>
</dbReference>
<dbReference type="GO" id="GO:0019843">
    <property type="term" value="F:rRNA binding"/>
    <property type="evidence" value="ECO:0007669"/>
    <property type="project" value="UniProtKB-UniRule"/>
</dbReference>